<dbReference type="InterPro" id="IPR034330">
    <property type="entry name" value="GST_Zeta_C"/>
</dbReference>
<sequence length="220" mass="24825">MKSGLTLFGYWRSSAVYRVRIALNLKGLEYRNLPVHLIENGGEQHKPEFRALNPQELIPVLQDGQRVIRQSLAIIEYLEESFAGPRLLPVDPRDRAHVRAIALAIACDIHPLNNLRVLQYLDRDLGVEPAGRDRWVQHWLSKGLSAIEALLSDDDVVGAYCHGDMPGLADAFLIPQIYNAQRFSVDMTPFPQLQKIYANCLVLPAFERAKPENQPDAPKP</sequence>
<dbReference type="GO" id="GO:0004364">
    <property type="term" value="F:glutathione transferase activity"/>
    <property type="evidence" value="ECO:0007669"/>
    <property type="project" value="TreeGrafter"/>
</dbReference>
<dbReference type="PANTHER" id="PTHR42673:SF21">
    <property type="entry name" value="GLUTATHIONE S-TRANSFERASE YFCF"/>
    <property type="match status" value="1"/>
</dbReference>
<dbReference type="InterPro" id="IPR036282">
    <property type="entry name" value="Glutathione-S-Trfase_C_sf"/>
</dbReference>
<dbReference type="InterPro" id="IPR040079">
    <property type="entry name" value="Glutathione_S-Trfase"/>
</dbReference>
<dbReference type="CDD" id="cd03191">
    <property type="entry name" value="GST_C_Zeta"/>
    <property type="match status" value="1"/>
</dbReference>
<dbReference type="SFLD" id="SFLDS00019">
    <property type="entry name" value="Glutathione_Transferase_(cytos"/>
    <property type="match status" value="1"/>
</dbReference>
<evidence type="ECO:0000313" key="5">
    <source>
        <dbReference type="Proteomes" id="UP000291562"/>
    </source>
</evidence>
<accession>A0A411HN14</accession>
<dbReference type="PROSITE" id="PS50405">
    <property type="entry name" value="GST_CTER"/>
    <property type="match status" value="1"/>
</dbReference>
<feature type="domain" description="GST N-terminal" evidence="2">
    <location>
        <begin position="3"/>
        <end position="86"/>
    </location>
</feature>
<dbReference type="GO" id="GO:0006749">
    <property type="term" value="P:glutathione metabolic process"/>
    <property type="evidence" value="ECO:0007669"/>
    <property type="project" value="TreeGrafter"/>
</dbReference>
<evidence type="ECO:0000259" key="2">
    <source>
        <dbReference type="PROSITE" id="PS50404"/>
    </source>
</evidence>
<dbReference type="FunFam" id="3.40.30.10:FF:000293">
    <property type="entry name" value="Maleylacetoacetate isomerase MaiA"/>
    <property type="match status" value="1"/>
</dbReference>
<dbReference type="EC" id="5.2.1.2" evidence="4"/>
<dbReference type="AlphaFoldDB" id="A0A411HN14"/>
<dbReference type="SFLD" id="SFLDG00358">
    <property type="entry name" value="Main_(cytGST)"/>
    <property type="match status" value="1"/>
</dbReference>
<evidence type="ECO:0000259" key="3">
    <source>
        <dbReference type="PROSITE" id="PS50405"/>
    </source>
</evidence>
<organism evidence="4 5">
    <name type="scientific">Pseudolysobacter antarcticus</name>
    <dbReference type="NCBI Taxonomy" id="2511995"/>
    <lineage>
        <taxon>Bacteria</taxon>
        <taxon>Pseudomonadati</taxon>
        <taxon>Pseudomonadota</taxon>
        <taxon>Gammaproteobacteria</taxon>
        <taxon>Lysobacterales</taxon>
        <taxon>Rhodanobacteraceae</taxon>
        <taxon>Pseudolysobacter</taxon>
    </lineage>
</organism>
<dbReference type="OrthoDB" id="509852at2"/>
<dbReference type="InterPro" id="IPR004045">
    <property type="entry name" value="Glutathione_S-Trfase_N"/>
</dbReference>
<dbReference type="InterPro" id="IPR034333">
    <property type="entry name" value="GST_Zeta_N"/>
</dbReference>
<dbReference type="CDD" id="cd03042">
    <property type="entry name" value="GST_N_Zeta"/>
    <property type="match status" value="1"/>
</dbReference>
<proteinExistence type="inferred from homology"/>
<reference evidence="4 5" key="1">
    <citation type="submission" date="2019-01" db="EMBL/GenBank/DDBJ databases">
        <title>Pseudolysobacter antarctica gen. nov., sp. nov., isolated from Fildes Peninsula, Antarctica.</title>
        <authorList>
            <person name="Wei Z."/>
            <person name="Peng F."/>
        </authorList>
    </citation>
    <scope>NUCLEOTIDE SEQUENCE [LARGE SCALE GENOMIC DNA]</scope>
    <source>
        <strain evidence="4 5">AQ6-296</strain>
    </source>
</reference>
<dbReference type="Gene3D" id="1.20.1050.10">
    <property type="match status" value="1"/>
</dbReference>
<dbReference type="PANTHER" id="PTHR42673">
    <property type="entry name" value="MALEYLACETOACETATE ISOMERASE"/>
    <property type="match status" value="1"/>
</dbReference>
<dbReference type="Gene3D" id="3.40.30.10">
    <property type="entry name" value="Glutaredoxin"/>
    <property type="match status" value="1"/>
</dbReference>
<evidence type="ECO:0000313" key="4">
    <source>
        <dbReference type="EMBL" id="QBB71860.1"/>
    </source>
</evidence>
<evidence type="ECO:0000256" key="1">
    <source>
        <dbReference type="ARBA" id="ARBA00010007"/>
    </source>
</evidence>
<dbReference type="Pfam" id="PF13417">
    <property type="entry name" value="GST_N_3"/>
    <property type="match status" value="1"/>
</dbReference>
<dbReference type="GO" id="GO:0006559">
    <property type="term" value="P:L-phenylalanine catabolic process"/>
    <property type="evidence" value="ECO:0007669"/>
    <property type="project" value="TreeGrafter"/>
</dbReference>
<dbReference type="NCBIfam" id="TIGR01262">
    <property type="entry name" value="maiA"/>
    <property type="match status" value="1"/>
</dbReference>
<gene>
    <name evidence="4" type="primary">maiA</name>
    <name evidence="4" type="ORF">ELE36_16685</name>
</gene>
<dbReference type="SUPFAM" id="SSF47616">
    <property type="entry name" value="GST C-terminal domain-like"/>
    <property type="match status" value="1"/>
</dbReference>
<dbReference type="FunFam" id="1.20.1050.10:FF:000017">
    <property type="entry name" value="Maleylacetoacetate isomerase"/>
    <property type="match status" value="1"/>
</dbReference>
<name>A0A411HN14_9GAMM</name>
<dbReference type="InterPro" id="IPR005955">
    <property type="entry name" value="GST_Zeta"/>
</dbReference>
<dbReference type="InterPro" id="IPR010987">
    <property type="entry name" value="Glutathione-S-Trfase_C-like"/>
</dbReference>
<dbReference type="EMBL" id="CP035704">
    <property type="protein sequence ID" value="QBB71860.1"/>
    <property type="molecule type" value="Genomic_DNA"/>
</dbReference>
<dbReference type="InterPro" id="IPR036249">
    <property type="entry name" value="Thioredoxin-like_sf"/>
</dbReference>
<dbReference type="GO" id="GO:0016034">
    <property type="term" value="F:maleylacetoacetate isomerase activity"/>
    <property type="evidence" value="ECO:0007669"/>
    <property type="project" value="UniProtKB-EC"/>
</dbReference>
<feature type="domain" description="GST C-terminal" evidence="3">
    <location>
        <begin position="91"/>
        <end position="219"/>
    </location>
</feature>
<dbReference type="Proteomes" id="UP000291562">
    <property type="component" value="Chromosome"/>
</dbReference>
<dbReference type="SUPFAM" id="SSF52833">
    <property type="entry name" value="Thioredoxin-like"/>
    <property type="match status" value="1"/>
</dbReference>
<dbReference type="KEGG" id="xbc:ELE36_16685"/>
<dbReference type="PROSITE" id="PS50404">
    <property type="entry name" value="GST_NTER"/>
    <property type="match status" value="1"/>
</dbReference>
<dbReference type="RefSeq" id="WP_129835284.1">
    <property type="nucleotide sequence ID" value="NZ_CP035704.1"/>
</dbReference>
<keyword evidence="5" id="KW-1185">Reference proteome</keyword>
<comment type="similarity">
    <text evidence="1">Belongs to the GST superfamily. Zeta family.</text>
</comment>
<protein>
    <submittedName>
        <fullName evidence="4">Maleylacetoacetate isomerase</fullName>
        <ecNumber evidence="4">5.2.1.2</ecNumber>
    </submittedName>
</protein>
<dbReference type="GO" id="GO:0005737">
    <property type="term" value="C:cytoplasm"/>
    <property type="evidence" value="ECO:0007669"/>
    <property type="project" value="InterPro"/>
</dbReference>
<keyword evidence="4" id="KW-0413">Isomerase</keyword>